<dbReference type="EMBL" id="CABVIH010000015">
    <property type="protein sequence ID" value="VVP08687.1"/>
    <property type="molecule type" value="Genomic_DNA"/>
</dbReference>
<organism evidence="1 2">
    <name type="scientific">Pseudomonas fluorescens</name>
    <dbReference type="NCBI Taxonomy" id="294"/>
    <lineage>
        <taxon>Bacteria</taxon>
        <taxon>Pseudomonadati</taxon>
        <taxon>Pseudomonadota</taxon>
        <taxon>Gammaproteobacteria</taxon>
        <taxon>Pseudomonadales</taxon>
        <taxon>Pseudomonadaceae</taxon>
        <taxon>Pseudomonas</taxon>
    </lineage>
</organism>
<dbReference type="RefSeq" id="WP_150780508.1">
    <property type="nucleotide sequence ID" value="NZ_CABVIH010000015.1"/>
</dbReference>
<gene>
    <name evidence="1" type="ORF">PS880_03201</name>
</gene>
<name>A0A5E7LA82_PSEFL</name>
<protein>
    <submittedName>
        <fullName evidence="1">Uncharacterized protein</fullName>
    </submittedName>
</protein>
<proteinExistence type="predicted"/>
<reference evidence="1 2" key="1">
    <citation type="submission" date="2019-09" db="EMBL/GenBank/DDBJ databases">
        <authorList>
            <person name="Chandra G."/>
            <person name="Truman W A."/>
        </authorList>
    </citation>
    <scope>NUCLEOTIDE SEQUENCE [LARGE SCALE GENOMIC DNA]</scope>
    <source>
        <strain evidence="1">PS880</strain>
    </source>
</reference>
<evidence type="ECO:0000313" key="1">
    <source>
        <dbReference type="EMBL" id="VVP08687.1"/>
    </source>
</evidence>
<dbReference type="AlphaFoldDB" id="A0A5E7LA82"/>
<evidence type="ECO:0000313" key="2">
    <source>
        <dbReference type="Proteomes" id="UP000375525"/>
    </source>
</evidence>
<sequence length="137" mass="15065">MSKTSKPTISQHFVNLGAPLRNVLNSWGAVSADGAVILRVWADERRQFDSRWFRVLANPAWNTSVGYPERLSHIDSIRAGSKGYMVVLTAVDPKAQPRKIGHFNPDVFIPIGEVLTTPDGVVWGECLPTVDTIRPGA</sequence>
<dbReference type="Proteomes" id="UP000375525">
    <property type="component" value="Unassembled WGS sequence"/>
</dbReference>
<accession>A0A5E7LA82</accession>
<dbReference type="OrthoDB" id="9811869at2"/>